<organism evidence="1 2">
    <name type="scientific">Methanohalarchaeum thermophilum</name>
    <dbReference type="NCBI Taxonomy" id="1903181"/>
    <lineage>
        <taxon>Archaea</taxon>
        <taxon>Methanobacteriati</taxon>
        <taxon>Methanobacteriota</taxon>
        <taxon>Methanonatronarchaeia</taxon>
        <taxon>Methanonatronarchaeales</taxon>
        <taxon>Methanonatronarchaeaceae</taxon>
        <taxon>Candidatus Methanohalarchaeum</taxon>
    </lineage>
</organism>
<dbReference type="Proteomes" id="UP000185744">
    <property type="component" value="Unassembled WGS sequence"/>
</dbReference>
<dbReference type="STRING" id="1903181.BTN85_1198"/>
<evidence type="ECO:0000313" key="2">
    <source>
        <dbReference type="Proteomes" id="UP000185744"/>
    </source>
</evidence>
<evidence type="ECO:0000313" key="1">
    <source>
        <dbReference type="EMBL" id="OKY78701.1"/>
    </source>
</evidence>
<proteinExistence type="predicted"/>
<dbReference type="AlphaFoldDB" id="A0A1Q6DWF9"/>
<protein>
    <submittedName>
        <fullName evidence="1">Uncharacterized protein</fullName>
    </submittedName>
</protein>
<dbReference type="EMBL" id="MSDW01000001">
    <property type="protein sequence ID" value="OKY78701.1"/>
    <property type="molecule type" value="Genomic_DNA"/>
</dbReference>
<reference evidence="1" key="1">
    <citation type="submission" date="2016-12" db="EMBL/GenBank/DDBJ databases">
        <title>Discovery of methanogenic haloarchaea.</title>
        <authorList>
            <person name="Sorokin D.Y."/>
            <person name="Makarova K.S."/>
            <person name="Abbas B."/>
            <person name="Ferrer M."/>
            <person name="Golyshin P.N."/>
        </authorList>
    </citation>
    <scope>NUCLEOTIDE SEQUENCE [LARGE SCALE GENOMIC DNA]</scope>
    <source>
        <strain evidence="1">HMET1</strain>
    </source>
</reference>
<keyword evidence="2" id="KW-1185">Reference proteome</keyword>
<comment type="caution">
    <text evidence="1">The sequence shown here is derived from an EMBL/GenBank/DDBJ whole genome shotgun (WGS) entry which is preliminary data.</text>
</comment>
<accession>A0A1Q6DWF9</accession>
<name>A0A1Q6DWF9_METT1</name>
<sequence>MVNKEMISRPLKEIIREIAIAVAEGQESLDRRSIETQKEIDRAIREGEIDHDLDAAWLRFSDVDVDLNVAFSLEGKKEIDRKGKGRSLYRLRIGAAPINPSITETTEYDLEASSKVKFNIVPVPPERIVNE</sequence>
<dbReference type="InParanoid" id="A0A1Q6DWF9"/>
<gene>
    <name evidence="1" type="ORF">BTN85_1198</name>
</gene>